<keyword evidence="1" id="KW-0812">Transmembrane</keyword>
<feature type="transmembrane region" description="Helical" evidence="1">
    <location>
        <begin position="6"/>
        <end position="22"/>
    </location>
</feature>
<dbReference type="InterPro" id="IPR014617">
    <property type="entry name" value="YphA_Bacsu"/>
</dbReference>
<dbReference type="RefSeq" id="WP_121130646.1">
    <property type="nucleotide sequence ID" value="NZ_JBHUFK010000026.1"/>
</dbReference>
<feature type="transmembrane region" description="Helical" evidence="1">
    <location>
        <begin position="125"/>
        <end position="147"/>
    </location>
</feature>
<proteinExistence type="predicted"/>
<sequence>MENGIFFYWFSWILWIFVTFFMKKSYLRTWFACWILLCLIGSQFYIFIYHYTISLTFVIMFIGAVCLLASQQKLIYHLFSSFTVTIGYAALLYWEKVSPIWLVFPRILIISIIIGFIASSLASKYITRIAVCLFGVLSGEVVHGLTLDYIGLQETIGEWLFLDTLLSALLLLTFLDILQRGKTNLDLLLKNYKQNLRWQGK</sequence>
<feature type="transmembrane region" description="Helical" evidence="1">
    <location>
        <begin position="74"/>
        <end position="94"/>
    </location>
</feature>
<organism evidence="2 3">
    <name type="scientific">Oceanobacillus bengalensis</name>
    <dbReference type="NCBI Taxonomy" id="1435466"/>
    <lineage>
        <taxon>Bacteria</taxon>
        <taxon>Bacillati</taxon>
        <taxon>Bacillota</taxon>
        <taxon>Bacilli</taxon>
        <taxon>Bacillales</taxon>
        <taxon>Bacillaceae</taxon>
        <taxon>Oceanobacillus</taxon>
    </lineage>
</organism>
<protein>
    <submittedName>
        <fullName evidence="2">Uncharacterized protein</fullName>
    </submittedName>
</protein>
<keyword evidence="1" id="KW-1133">Transmembrane helix</keyword>
<name>A0A494Z120_9BACI</name>
<dbReference type="Pfam" id="PF24124">
    <property type="entry name" value="YphA"/>
    <property type="match status" value="1"/>
</dbReference>
<evidence type="ECO:0000313" key="2">
    <source>
        <dbReference type="EMBL" id="RKQ16133.1"/>
    </source>
</evidence>
<comment type="caution">
    <text evidence="2">The sequence shown here is derived from an EMBL/GenBank/DDBJ whole genome shotgun (WGS) entry which is preliminary data.</text>
</comment>
<feature type="transmembrane region" description="Helical" evidence="1">
    <location>
        <begin position="100"/>
        <end position="118"/>
    </location>
</feature>
<keyword evidence="3" id="KW-1185">Reference proteome</keyword>
<dbReference type="AlphaFoldDB" id="A0A494Z120"/>
<accession>A0A494Z120</accession>
<feature type="transmembrane region" description="Helical" evidence="1">
    <location>
        <begin position="159"/>
        <end position="178"/>
    </location>
</feature>
<evidence type="ECO:0000313" key="3">
    <source>
        <dbReference type="Proteomes" id="UP000281813"/>
    </source>
</evidence>
<evidence type="ECO:0000256" key="1">
    <source>
        <dbReference type="SAM" id="Phobius"/>
    </source>
</evidence>
<dbReference type="EMBL" id="RBZO01000010">
    <property type="protein sequence ID" value="RKQ16133.1"/>
    <property type="molecule type" value="Genomic_DNA"/>
</dbReference>
<gene>
    <name evidence="2" type="ORF">D8M05_08520</name>
</gene>
<keyword evidence="1" id="KW-0472">Membrane</keyword>
<feature type="transmembrane region" description="Helical" evidence="1">
    <location>
        <begin position="52"/>
        <end position="69"/>
    </location>
</feature>
<reference evidence="2 3" key="1">
    <citation type="journal article" date="2015" name="Antonie Van Leeuwenhoek">
        <title>Oceanobacillus bengalensis sp. nov., a bacterium isolated from seawater of the Bay of Bengal.</title>
        <authorList>
            <person name="Yongchang O."/>
            <person name="Xiang W."/>
            <person name="Wang G."/>
        </authorList>
    </citation>
    <scope>NUCLEOTIDE SEQUENCE [LARGE SCALE GENOMIC DNA]</scope>
    <source>
        <strain evidence="2 3">MCCC 1K00260</strain>
    </source>
</reference>
<dbReference type="Proteomes" id="UP000281813">
    <property type="component" value="Unassembled WGS sequence"/>
</dbReference>